<dbReference type="AlphaFoldDB" id="A0A024FSV0"/>
<protein>
    <submittedName>
        <fullName evidence="1">Uncharacterized protein</fullName>
    </submittedName>
</protein>
<organism evidence="1 2">
    <name type="scientific">Albugo candida</name>
    <dbReference type="NCBI Taxonomy" id="65357"/>
    <lineage>
        <taxon>Eukaryota</taxon>
        <taxon>Sar</taxon>
        <taxon>Stramenopiles</taxon>
        <taxon>Oomycota</taxon>
        <taxon>Peronosporomycetes</taxon>
        <taxon>Albuginales</taxon>
        <taxon>Albuginaceae</taxon>
        <taxon>Albugo</taxon>
    </lineage>
</organism>
<evidence type="ECO:0000313" key="2">
    <source>
        <dbReference type="Proteomes" id="UP000053237"/>
    </source>
</evidence>
<dbReference type="InParanoid" id="A0A024FSV0"/>
<reference evidence="1 2" key="1">
    <citation type="submission" date="2012-05" db="EMBL/GenBank/DDBJ databases">
        <title>Recombination and specialization in a pathogen metapopulation.</title>
        <authorList>
            <person name="Gardiner A."/>
            <person name="Kemen E."/>
            <person name="Schultz-Larsen T."/>
            <person name="MacLean D."/>
            <person name="Van Oosterhout C."/>
            <person name="Jones J.D.G."/>
        </authorList>
    </citation>
    <scope>NUCLEOTIDE SEQUENCE [LARGE SCALE GENOMIC DNA]</scope>
    <source>
        <strain evidence="1 2">Ac Nc2</strain>
    </source>
</reference>
<proteinExistence type="predicted"/>
<gene>
    <name evidence="1" type="ORF">BN9_059690</name>
</gene>
<accession>A0A024FSV0</accession>
<name>A0A024FSV0_9STRA</name>
<sequence length="100" mass="11921">MAAPCVDWCDNEVASLHVMCVYSMLSVHTHQYRDTKPFWRPKLESCCQLALRELIFDYGSHYNISSWHLSILYIEIVDRWKDGQQELDTRFYSLSSCFYQ</sequence>
<evidence type="ECO:0000313" key="1">
    <source>
        <dbReference type="EMBL" id="CCI10098.1"/>
    </source>
</evidence>
<dbReference type="EMBL" id="CAIX01000089">
    <property type="protein sequence ID" value="CCI10098.1"/>
    <property type="molecule type" value="Genomic_DNA"/>
</dbReference>
<comment type="caution">
    <text evidence="1">The sequence shown here is derived from an EMBL/GenBank/DDBJ whole genome shotgun (WGS) entry which is preliminary data.</text>
</comment>
<keyword evidence="2" id="KW-1185">Reference proteome</keyword>
<dbReference type="Proteomes" id="UP000053237">
    <property type="component" value="Unassembled WGS sequence"/>
</dbReference>